<proteinExistence type="inferred from homology"/>
<keyword evidence="11" id="KW-1185">Reference proteome</keyword>
<feature type="domain" description="Spore germination protein N-terminal" evidence="9">
    <location>
        <begin position="23"/>
        <end position="188"/>
    </location>
</feature>
<evidence type="ECO:0000256" key="3">
    <source>
        <dbReference type="ARBA" id="ARBA00022544"/>
    </source>
</evidence>
<dbReference type="PROSITE" id="PS51257">
    <property type="entry name" value="PROKAR_LIPOPROTEIN"/>
    <property type="match status" value="1"/>
</dbReference>
<dbReference type="NCBIfam" id="TIGR02887">
    <property type="entry name" value="spore_ger_x_C"/>
    <property type="match status" value="1"/>
</dbReference>
<dbReference type="Pfam" id="PF05504">
    <property type="entry name" value="Spore_GerAC"/>
    <property type="match status" value="1"/>
</dbReference>
<dbReference type="PANTHER" id="PTHR35789">
    <property type="entry name" value="SPORE GERMINATION PROTEIN B3"/>
    <property type="match status" value="1"/>
</dbReference>
<sequence length="406" mass="46223">MKLLKVLLVSAVPIFLLTGCWGSSELEENAYAVVIGLDKAEDHMVEVTFQIANPQVGSTETGAAQSEPPSDIVTVTAPDILSAKELANSIVSRKLNLDHLRTIIIAEDFAKTKLAHHTIASSIIDPEMRRENNIIVSKEKASEFINKNNPKLETRPHKYYMFMQKRWRDTGFVPYSTLNRYFQRLSGELFLAIYATTEKDEIVKKNEDDYLAGQVPQKSGDPVQMIGSAVFKDGKMIGTLTGAETRISLFLRPKGLSHSVIQSYPDPINDQYRISVRMMKKGKTKVKIDTKTNPTEVKVTVPVALQVFSNPSLSNYTTNLKNQQRLKESIKDTLEKETIDFIKKTQDEFKSEPFLWYLEARQTFWTIDEYTQYNWPKKYSEAKIEVNFNVEIENLGEQLKPAVIKK</sequence>
<dbReference type="PANTHER" id="PTHR35789:SF1">
    <property type="entry name" value="SPORE GERMINATION PROTEIN B3"/>
    <property type="match status" value="1"/>
</dbReference>
<evidence type="ECO:0000259" key="8">
    <source>
        <dbReference type="Pfam" id="PF05504"/>
    </source>
</evidence>
<dbReference type="STRING" id="1348624.GCA_001591545_02752"/>
<dbReference type="Proteomes" id="UP000249134">
    <property type="component" value="Chromosome 1"/>
</dbReference>
<dbReference type="EMBL" id="LS483476">
    <property type="protein sequence ID" value="SQI52529.1"/>
    <property type="molecule type" value="Genomic_DNA"/>
</dbReference>
<dbReference type="RefSeq" id="WP_066143024.1">
    <property type="nucleotide sequence ID" value="NZ_CBCSGM010000002.1"/>
</dbReference>
<evidence type="ECO:0000256" key="4">
    <source>
        <dbReference type="ARBA" id="ARBA00022729"/>
    </source>
</evidence>
<dbReference type="KEGG" id="blen:NCTC4824_00450"/>
<keyword evidence="7" id="KW-0449">Lipoprotein</keyword>
<dbReference type="InterPro" id="IPR008844">
    <property type="entry name" value="Spore_GerAC-like"/>
</dbReference>
<name>A0A2X4VQK3_LEDLE</name>
<dbReference type="InterPro" id="IPR057336">
    <property type="entry name" value="GerAC_N"/>
</dbReference>
<dbReference type="Pfam" id="PF25198">
    <property type="entry name" value="Spore_GerAC_N"/>
    <property type="match status" value="1"/>
</dbReference>
<comment type="similarity">
    <text evidence="2">Belongs to the GerABKC lipoprotein family.</text>
</comment>
<evidence type="ECO:0000256" key="7">
    <source>
        <dbReference type="ARBA" id="ARBA00023288"/>
    </source>
</evidence>
<evidence type="ECO:0000256" key="1">
    <source>
        <dbReference type="ARBA" id="ARBA00004635"/>
    </source>
</evidence>
<evidence type="ECO:0000313" key="11">
    <source>
        <dbReference type="Proteomes" id="UP000249134"/>
    </source>
</evidence>
<comment type="subcellular location">
    <subcellularLocation>
        <location evidence="1">Membrane</location>
        <topology evidence="1">Lipid-anchor</topology>
    </subcellularLocation>
</comment>
<keyword evidence="5" id="KW-0472">Membrane</keyword>
<keyword evidence="6" id="KW-0564">Palmitate</keyword>
<gene>
    <name evidence="10" type="primary">gerKC2</name>
    <name evidence="10" type="ORF">NCTC4824_00450</name>
</gene>
<dbReference type="GO" id="GO:0016020">
    <property type="term" value="C:membrane"/>
    <property type="evidence" value="ECO:0007669"/>
    <property type="project" value="UniProtKB-SubCell"/>
</dbReference>
<keyword evidence="4" id="KW-0732">Signal</keyword>
<evidence type="ECO:0000256" key="2">
    <source>
        <dbReference type="ARBA" id="ARBA00007886"/>
    </source>
</evidence>
<evidence type="ECO:0000256" key="6">
    <source>
        <dbReference type="ARBA" id="ARBA00023139"/>
    </source>
</evidence>
<keyword evidence="3" id="KW-0309">Germination</keyword>
<evidence type="ECO:0000259" key="9">
    <source>
        <dbReference type="Pfam" id="PF25198"/>
    </source>
</evidence>
<protein>
    <submittedName>
        <fullName evidence="10">Protein GerKC2</fullName>
    </submittedName>
</protein>
<dbReference type="InterPro" id="IPR046953">
    <property type="entry name" value="Spore_GerAC-like_C"/>
</dbReference>
<dbReference type="InterPro" id="IPR038501">
    <property type="entry name" value="Spore_GerAC_C_sf"/>
</dbReference>
<dbReference type="AlphaFoldDB" id="A0A2X4VQK3"/>
<dbReference type="Gene3D" id="3.30.300.210">
    <property type="entry name" value="Nutrient germinant receptor protein C, domain 3"/>
    <property type="match status" value="1"/>
</dbReference>
<reference evidence="10 11" key="1">
    <citation type="submission" date="2018-06" db="EMBL/GenBank/DDBJ databases">
        <authorList>
            <consortium name="Pathogen Informatics"/>
            <person name="Doyle S."/>
        </authorList>
    </citation>
    <scope>NUCLEOTIDE SEQUENCE [LARGE SCALE GENOMIC DNA]</scope>
    <source>
        <strain evidence="10 11">NCTC4824</strain>
    </source>
</reference>
<accession>A0A2X4VQK3</accession>
<evidence type="ECO:0000256" key="5">
    <source>
        <dbReference type="ARBA" id="ARBA00023136"/>
    </source>
</evidence>
<evidence type="ECO:0000313" key="10">
    <source>
        <dbReference type="EMBL" id="SQI52529.1"/>
    </source>
</evidence>
<organism evidence="10 11">
    <name type="scientific">Lederbergia lenta</name>
    <name type="common">Bacillus lentus</name>
    <dbReference type="NCBI Taxonomy" id="1467"/>
    <lineage>
        <taxon>Bacteria</taxon>
        <taxon>Bacillati</taxon>
        <taxon>Bacillota</taxon>
        <taxon>Bacilli</taxon>
        <taxon>Bacillales</taxon>
        <taxon>Bacillaceae</taxon>
        <taxon>Lederbergia</taxon>
    </lineage>
</organism>
<dbReference type="GO" id="GO:0009847">
    <property type="term" value="P:spore germination"/>
    <property type="evidence" value="ECO:0007669"/>
    <property type="project" value="InterPro"/>
</dbReference>
<feature type="domain" description="Spore germination GerAC-like C-terminal" evidence="8">
    <location>
        <begin position="227"/>
        <end position="396"/>
    </location>
</feature>